<gene>
    <name evidence="1" type="ORF">RRG08_020193</name>
</gene>
<dbReference type="Proteomes" id="UP001283361">
    <property type="component" value="Unassembled WGS sequence"/>
</dbReference>
<dbReference type="EMBL" id="JAWDGP010002798">
    <property type="protein sequence ID" value="KAK3779848.1"/>
    <property type="molecule type" value="Genomic_DNA"/>
</dbReference>
<proteinExistence type="predicted"/>
<evidence type="ECO:0000313" key="1">
    <source>
        <dbReference type="EMBL" id="KAK3779848.1"/>
    </source>
</evidence>
<name>A0AAE1DSB8_9GAST</name>
<organism evidence="1 2">
    <name type="scientific">Elysia crispata</name>
    <name type="common">lettuce slug</name>
    <dbReference type="NCBI Taxonomy" id="231223"/>
    <lineage>
        <taxon>Eukaryota</taxon>
        <taxon>Metazoa</taxon>
        <taxon>Spiralia</taxon>
        <taxon>Lophotrochozoa</taxon>
        <taxon>Mollusca</taxon>
        <taxon>Gastropoda</taxon>
        <taxon>Heterobranchia</taxon>
        <taxon>Euthyneura</taxon>
        <taxon>Panpulmonata</taxon>
        <taxon>Sacoglossa</taxon>
        <taxon>Placobranchoidea</taxon>
        <taxon>Plakobranchidae</taxon>
        <taxon>Elysia</taxon>
    </lineage>
</organism>
<comment type="caution">
    <text evidence="1">The sequence shown here is derived from an EMBL/GenBank/DDBJ whole genome shotgun (WGS) entry which is preliminary data.</text>
</comment>
<sequence length="77" mass="8620">MRLEIIRDLRVSRRQREMAGLSQTVPFTGRHWTFDIEASVKLGEETTGQDGIILGQWSRVTLDAANGHIKVSDSSPP</sequence>
<accession>A0AAE1DSB8</accession>
<evidence type="ECO:0000313" key="2">
    <source>
        <dbReference type="Proteomes" id="UP001283361"/>
    </source>
</evidence>
<keyword evidence="2" id="KW-1185">Reference proteome</keyword>
<protein>
    <submittedName>
        <fullName evidence="1">Uncharacterized protein</fullName>
    </submittedName>
</protein>
<reference evidence="1" key="1">
    <citation type="journal article" date="2023" name="G3 (Bethesda)">
        <title>A reference genome for the long-term kleptoplast-retaining sea slug Elysia crispata morphotype clarki.</title>
        <authorList>
            <person name="Eastman K.E."/>
            <person name="Pendleton A.L."/>
            <person name="Shaikh M.A."/>
            <person name="Suttiyut T."/>
            <person name="Ogas R."/>
            <person name="Tomko P."/>
            <person name="Gavelis G."/>
            <person name="Widhalm J.R."/>
            <person name="Wisecaver J.H."/>
        </authorList>
    </citation>
    <scope>NUCLEOTIDE SEQUENCE</scope>
    <source>
        <strain evidence="1">ECLA1</strain>
    </source>
</reference>
<dbReference type="AlphaFoldDB" id="A0AAE1DSB8"/>